<evidence type="ECO:0000313" key="1">
    <source>
        <dbReference type="EMBL" id="HIW85899.1"/>
    </source>
</evidence>
<dbReference type="Proteomes" id="UP000824205">
    <property type="component" value="Unassembled WGS sequence"/>
</dbReference>
<reference evidence="1" key="2">
    <citation type="submission" date="2021-04" db="EMBL/GenBank/DDBJ databases">
        <authorList>
            <person name="Gilroy R."/>
        </authorList>
    </citation>
    <scope>NUCLEOTIDE SEQUENCE</scope>
    <source>
        <strain evidence="1">421</strain>
    </source>
</reference>
<dbReference type="AlphaFoldDB" id="A0A9D1RDY1"/>
<proteinExistence type="predicted"/>
<dbReference type="EMBL" id="DXGE01000024">
    <property type="protein sequence ID" value="HIW85899.1"/>
    <property type="molecule type" value="Genomic_DNA"/>
</dbReference>
<gene>
    <name evidence="1" type="ORF">IAA48_05330</name>
</gene>
<evidence type="ECO:0000313" key="2">
    <source>
        <dbReference type="Proteomes" id="UP000824205"/>
    </source>
</evidence>
<accession>A0A9D1RDY1</accession>
<reference evidence="1" key="1">
    <citation type="journal article" date="2021" name="PeerJ">
        <title>Extensive microbial diversity within the chicken gut microbiome revealed by metagenomics and culture.</title>
        <authorList>
            <person name="Gilroy R."/>
            <person name="Ravi A."/>
            <person name="Getino M."/>
            <person name="Pursley I."/>
            <person name="Horton D.L."/>
            <person name="Alikhan N.F."/>
            <person name="Baker D."/>
            <person name="Gharbi K."/>
            <person name="Hall N."/>
            <person name="Watson M."/>
            <person name="Adriaenssens E.M."/>
            <person name="Foster-Nyarko E."/>
            <person name="Jarju S."/>
            <person name="Secka A."/>
            <person name="Antonio M."/>
            <person name="Oren A."/>
            <person name="Chaudhuri R.R."/>
            <person name="La Ragione R."/>
            <person name="Hildebrand F."/>
            <person name="Pallen M.J."/>
        </authorList>
    </citation>
    <scope>NUCLEOTIDE SEQUENCE</scope>
    <source>
        <strain evidence="1">421</strain>
    </source>
</reference>
<organism evidence="1 2">
    <name type="scientific">Candidatus Eubacterium faecipullorum</name>
    <dbReference type="NCBI Taxonomy" id="2838571"/>
    <lineage>
        <taxon>Bacteria</taxon>
        <taxon>Bacillati</taxon>
        <taxon>Bacillota</taxon>
        <taxon>Clostridia</taxon>
        <taxon>Eubacteriales</taxon>
        <taxon>Eubacteriaceae</taxon>
        <taxon>Eubacterium</taxon>
    </lineage>
</organism>
<protein>
    <submittedName>
        <fullName evidence="1">Uncharacterized protein</fullName>
    </submittedName>
</protein>
<comment type="caution">
    <text evidence="1">The sequence shown here is derived from an EMBL/GenBank/DDBJ whole genome shotgun (WGS) entry which is preliminary data.</text>
</comment>
<name>A0A9D1RDY1_9FIRM</name>
<sequence length="156" mass="17467">MKLHKNKPPCTVAIAGQCAAAQINLFAELTGSFICEFPRFGLIKGMYYYKYREYFVSCLSPGSPAEEAEDFDCVIYVMNPYRLESELVNALRYSRKARRLVLFLCAPRGGAKATVPVNIKLLSGALRARAVFETRFGSRGVNRLLDAVESTLKQEI</sequence>